<proteinExistence type="predicted"/>
<accession>A0A0B7IQ10</accession>
<gene>
    <name evidence="2" type="ORF">CCAND93_280006</name>
</gene>
<keyword evidence="1" id="KW-0812">Transmembrane</keyword>
<keyword evidence="1" id="KW-1133">Transmembrane helix</keyword>
<evidence type="ECO:0000256" key="1">
    <source>
        <dbReference type="SAM" id="Phobius"/>
    </source>
</evidence>
<sequence>MNDKQIILMIISSITVIILLYILYVSNKKKNTSLSIKEKEKLQEDLKLIEQAKSMAKSIPVASIESLEIKIQKFEKAYEKYNGIYLNNKIRKENQADKADKKDEVWESKYKSIKEEIAGRMREIAEKRKAYLLNQ</sequence>
<dbReference type="EMBL" id="CDOL01000201">
    <property type="protein sequence ID" value="CEN52674.1"/>
    <property type="molecule type" value="Genomic_DNA"/>
</dbReference>
<protein>
    <submittedName>
        <fullName evidence="2">Uncharacterized protein</fullName>
    </submittedName>
</protein>
<reference evidence="2 3" key="1">
    <citation type="submission" date="2015-01" db="EMBL/GenBank/DDBJ databases">
        <authorList>
            <person name="Xiang T."/>
            <person name="Song Y."/>
            <person name="Huang L."/>
            <person name="Wang B."/>
            <person name="Wu P."/>
        </authorList>
    </citation>
    <scope>NUCLEOTIDE SEQUENCE [LARGE SCALE GENOMIC DNA]</scope>
    <source>
        <strain evidence="2 3">CcD93</strain>
    </source>
</reference>
<dbReference type="AlphaFoldDB" id="A0A0B7IQ10"/>
<feature type="transmembrane region" description="Helical" evidence="1">
    <location>
        <begin position="6"/>
        <end position="25"/>
    </location>
</feature>
<evidence type="ECO:0000313" key="2">
    <source>
        <dbReference type="EMBL" id="CEN52674.1"/>
    </source>
</evidence>
<evidence type="ECO:0000313" key="3">
    <source>
        <dbReference type="Proteomes" id="UP000038200"/>
    </source>
</evidence>
<dbReference type="Proteomes" id="UP000038200">
    <property type="component" value="Unassembled WGS sequence"/>
</dbReference>
<name>A0A0B7IQ10_9FLAO</name>
<keyword evidence="1" id="KW-0472">Membrane</keyword>
<dbReference type="RefSeq" id="WP_156127607.1">
    <property type="nucleotide sequence ID" value="NZ_CDOL01000201.1"/>
</dbReference>
<organism evidence="2 3">
    <name type="scientific">Capnocytophaga canis</name>
    <dbReference type="NCBI Taxonomy" id="1848903"/>
    <lineage>
        <taxon>Bacteria</taxon>
        <taxon>Pseudomonadati</taxon>
        <taxon>Bacteroidota</taxon>
        <taxon>Flavobacteriia</taxon>
        <taxon>Flavobacteriales</taxon>
        <taxon>Flavobacteriaceae</taxon>
        <taxon>Capnocytophaga</taxon>
    </lineage>
</organism>